<keyword evidence="4" id="KW-1185">Reference proteome</keyword>
<dbReference type="Proteomes" id="UP001219525">
    <property type="component" value="Unassembled WGS sequence"/>
</dbReference>
<keyword evidence="2" id="KW-0732">Signal</keyword>
<accession>A0AAD6YJM7</accession>
<evidence type="ECO:0000256" key="2">
    <source>
        <dbReference type="SAM" id="SignalP"/>
    </source>
</evidence>
<feature type="region of interest" description="Disordered" evidence="1">
    <location>
        <begin position="174"/>
        <end position="240"/>
    </location>
</feature>
<organism evidence="3 4">
    <name type="scientific">Mycena pura</name>
    <dbReference type="NCBI Taxonomy" id="153505"/>
    <lineage>
        <taxon>Eukaryota</taxon>
        <taxon>Fungi</taxon>
        <taxon>Dikarya</taxon>
        <taxon>Basidiomycota</taxon>
        <taxon>Agaricomycotina</taxon>
        <taxon>Agaricomycetes</taxon>
        <taxon>Agaricomycetidae</taxon>
        <taxon>Agaricales</taxon>
        <taxon>Marasmiineae</taxon>
        <taxon>Mycenaceae</taxon>
        <taxon>Mycena</taxon>
    </lineage>
</organism>
<evidence type="ECO:0000313" key="4">
    <source>
        <dbReference type="Proteomes" id="UP001219525"/>
    </source>
</evidence>
<protein>
    <submittedName>
        <fullName evidence="3">Uncharacterized protein</fullName>
    </submittedName>
</protein>
<evidence type="ECO:0000256" key="1">
    <source>
        <dbReference type="SAM" id="MobiDB-lite"/>
    </source>
</evidence>
<reference evidence="3" key="1">
    <citation type="submission" date="2023-03" db="EMBL/GenBank/DDBJ databases">
        <title>Massive genome expansion in bonnet fungi (Mycena s.s.) driven by repeated elements and novel gene families across ecological guilds.</title>
        <authorList>
            <consortium name="Lawrence Berkeley National Laboratory"/>
            <person name="Harder C.B."/>
            <person name="Miyauchi S."/>
            <person name="Viragh M."/>
            <person name="Kuo A."/>
            <person name="Thoen E."/>
            <person name="Andreopoulos B."/>
            <person name="Lu D."/>
            <person name="Skrede I."/>
            <person name="Drula E."/>
            <person name="Henrissat B."/>
            <person name="Morin E."/>
            <person name="Kohler A."/>
            <person name="Barry K."/>
            <person name="LaButti K."/>
            <person name="Morin E."/>
            <person name="Salamov A."/>
            <person name="Lipzen A."/>
            <person name="Mereny Z."/>
            <person name="Hegedus B."/>
            <person name="Baldrian P."/>
            <person name="Stursova M."/>
            <person name="Weitz H."/>
            <person name="Taylor A."/>
            <person name="Grigoriev I.V."/>
            <person name="Nagy L.G."/>
            <person name="Martin F."/>
            <person name="Kauserud H."/>
        </authorList>
    </citation>
    <scope>NUCLEOTIDE SEQUENCE</scope>
    <source>
        <strain evidence="3">9144</strain>
    </source>
</reference>
<proteinExistence type="predicted"/>
<feature type="compositionally biased region" description="Low complexity" evidence="1">
    <location>
        <begin position="129"/>
        <end position="144"/>
    </location>
</feature>
<feature type="compositionally biased region" description="Low complexity" evidence="1">
    <location>
        <begin position="174"/>
        <end position="217"/>
    </location>
</feature>
<evidence type="ECO:0000313" key="3">
    <source>
        <dbReference type="EMBL" id="KAJ7215987.1"/>
    </source>
</evidence>
<dbReference type="AlphaFoldDB" id="A0AAD6YJM7"/>
<comment type="caution">
    <text evidence="3">The sequence shown here is derived from an EMBL/GenBank/DDBJ whole genome shotgun (WGS) entry which is preliminary data.</text>
</comment>
<name>A0AAD6YJM7_9AGAR</name>
<sequence>MFSAATILFACVLQSVMGLTLQTPKDTAADGTLVVSWTAGKNDPVFALLAVGKFETVDIATGLSSTSATSANVGLGFLTPGSYTLEAVVGDNIDQKIATSGTFNILPAAGAAPPPDNGAAAASGADGAAGAAAASGTPGAAANGKSGEGVTGAATTSEAATTAAAAKPSAATPAAAKPAAAKPSAAKPAAATPSAAKPAAATPAAAKPAAAKPAAAKGKGGEGRTRNRGRMVSRMEFYRD</sequence>
<dbReference type="EMBL" id="JARJCW010000016">
    <property type="protein sequence ID" value="KAJ7215987.1"/>
    <property type="molecule type" value="Genomic_DNA"/>
</dbReference>
<gene>
    <name evidence="3" type="ORF">GGX14DRAFT_607063</name>
</gene>
<feature type="chain" id="PRO_5042163444" evidence="2">
    <location>
        <begin position="19"/>
        <end position="240"/>
    </location>
</feature>
<feature type="signal peptide" evidence="2">
    <location>
        <begin position="1"/>
        <end position="18"/>
    </location>
</feature>
<feature type="region of interest" description="Disordered" evidence="1">
    <location>
        <begin position="129"/>
        <end position="154"/>
    </location>
</feature>